<organism evidence="6 7">
    <name type="scientific">Streptomyces nymphaeiformis</name>
    <dbReference type="NCBI Taxonomy" id="2663842"/>
    <lineage>
        <taxon>Bacteria</taxon>
        <taxon>Bacillati</taxon>
        <taxon>Actinomycetota</taxon>
        <taxon>Actinomycetes</taxon>
        <taxon>Kitasatosporales</taxon>
        <taxon>Streptomycetaceae</taxon>
        <taxon>Streptomyces</taxon>
    </lineage>
</organism>
<dbReference type="GO" id="GO:0046872">
    <property type="term" value="F:metal ion binding"/>
    <property type="evidence" value="ECO:0007669"/>
    <property type="project" value="UniProtKB-KW"/>
</dbReference>
<dbReference type="InterPro" id="IPR039018">
    <property type="entry name" value="VapC20-like"/>
</dbReference>
<reference evidence="6 7" key="1">
    <citation type="submission" date="2020-08" db="EMBL/GenBank/DDBJ databases">
        <title>Genomic Encyclopedia of Type Strains, Phase III (KMG-III): the genomes of soil and plant-associated and newly described type strains.</title>
        <authorList>
            <person name="Whitman W."/>
        </authorList>
    </citation>
    <scope>NUCLEOTIDE SEQUENCE [LARGE SCALE GENOMIC DNA]</scope>
    <source>
        <strain evidence="6 7">SFB5A</strain>
    </source>
</reference>
<dbReference type="EMBL" id="JACHJY010000008">
    <property type="protein sequence ID" value="MBB4984776.1"/>
    <property type="molecule type" value="Genomic_DNA"/>
</dbReference>
<dbReference type="AlphaFoldDB" id="A0A7W7U521"/>
<sequence length="138" mass="14955">MEKSRSQTIIADTSGLVSLFHPLDSNHALAVKAAEQLQDSDATMLVPIAVYLELLNILGRIMGHEIAARVAEELSDHFVILNNISSASLLASLKIFSDVPSGVSHTDCLVMASCDEYGTSDIFGFDKAFVRLGYRIIT</sequence>
<evidence type="ECO:0000313" key="7">
    <source>
        <dbReference type="Proteomes" id="UP000582643"/>
    </source>
</evidence>
<name>A0A7W7U521_9ACTN</name>
<protein>
    <submittedName>
        <fullName evidence="6">Putative nucleic acid-binding protein</fullName>
    </submittedName>
</protein>
<dbReference type="PANTHER" id="PTHR42188">
    <property type="entry name" value="23S RRNA-SPECIFIC ENDONUCLEASE VAPC20"/>
    <property type="match status" value="1"/>
</dbReference>
<dbReference type="Pfam" id="PF01850">
    <property type="entry name" value="PIN"/>
    <property type="match status" value="1"/>
</dbReference>
<accession>A0A7W7U521</accession>
<dbReference type="InterPro" id="IPR002716">
    <property type="entry name" value="PIN_dom"/>
</dbReference>
<feature type="domain" description="PIN" evidence="5">
    <location>
        <begin position="9"/>
        <end position="132"/>
    </location>
</feature>
<dbReference type="Gene3D" id="3.40.50.1010">
    <property type="entry name" value="5'-nuclease"/>
    <property type="match status" value="1"/>
</dbReference>
<comment type="caution">
    <text evidence="6">The sequence shown here is derived from an EMBL/GenBank/DDBJ whole genome shotgun (WGS) entry which is preliminary data.</text>
</comment>
<keyword evidence="4" id="KW-0460">Magnesium</keyword>
<evidence type="ECO:0000256" key="4">
    <source>
        <dbReference type="ARBA" id="ARBA00022842"/>
    </source>
</evidence>
<dbReference type="PANTHER" id="PTHR42188:SF1">
    <property type="entry name" value="23S RRNA-SPECIFIC ENDONUCLEASE VAPC20"/>
    <property type="match status" value="1"/>
</dbReference>
<keyword evidence="2" id="KW-0479">Metal-binding</keyword>
<gene>
    <name evidence="6" type="ORF">GGE06_005722</name>
</gene>
<dbReference type="RefSeq" id="WP_184932101.1">
    <property type="nucleotide sequence ID" value="NZ_JACHJY010000008.1"/>
</dbReference>
<dbReference type="SUPFAM" id="SSF88723">
    <property type="entry name" value="PIN domain-like"/>
    <property type="match status" value="1"/>
</dbReference>
<dbReference type="GO" id="GO:0016075">
    <property type="term" value="P:rRNA catabolic process"/>
    <property type="evidence" value="ECO:0007669"/>
    <property type="project" value="TreeGrafter"/>
</dbReference>
<dbReference type="InterPro" id="IPR029060">
    <property type="entry name" value="PIN-like_dom_sf"/>
</dbReference>
<keyword evidence="3" id="KW-0378">Hydrolase</keyword>
<keyword evidence="1" id="KW-0540">Nuclease</keyword>
<dbReference type="GO" id="GO:0016787">
    <property type="term" value="F:hydrolase activity"/>
    <property type="evidence" value="ECO:0007669"/>
    <property type="project" value="UniProtKB-KW"/>
</dbReference>
<dbReference type="GO" id="GO:0004521">
    <property type="term" value="F:RNA endonuclease activity"/>
    <property type="evidence" value="ECO:0007669"/>
    <property type="project" value="InterPro"/>
</dbReference>
<keyword evidence="7" id="KW-1185">Reference proteome</keyword>
<dbReference type="Proteomes" id="UP000582643">
    <property type="component" value="Unassembled WGS sequence"/>
</dbReference>
<evidence type="ECO:0000256" key="2">
    <source>
        <dbReference type="ARBA" id="ARBA00022723"/>
    </source>
</evidence>
<proteinExistence type="predicted"/>
<evidence type="ECO:0000256" key="1">
    <source>
        <dbReference type="ARBA" id="ARBA00022722"/>
    </source>
</evidence>
<evidence type="ECO:0000256" key="3">
    <source>
        <dbReference type="ARBA" id="ARBA00022801"/>
    </source>
</evidence>
<evidence type="ECO:0000259" key="5">
    <source>
        <dbReference type="Pfam" id="PF01850"/>
    </source>
</evidence>
<evidence type="ECO:0000313" key="6">
    <source>
        <dbReference type="EMBL" id="MBB4984776.1"/>
    </source>
</evidence>